<evidence type="ECO:0000313" key="1">
    <source>
        <dbReference type="EMBL" id="MBV6340893.1"/>
    </source>
</evidence>
<proteinExistence type="predicted"/>
<gene>
    <name evidence="1" type="ORF">HWQ67_04785</name>
</gene>
<evidence type="ECO:0008006" key="3">
    <source>
        <dbReference type="Google" id="ProtNLM"/>
    </source>
</evidence>
<organism evidence="1 2">
    <name type="scientific">Candidatus Magnetobacterium casense</name>
    <dbReference type="NCBI Taxonomy" id="1455061"/>
    <lineage>
        <taxon>Bacteria</taxon>
        <taxon>Pseudomonadati</taxon>
        <taxon>Nitrospirota</taxon>
        <taxon>Thermodesulfovibrionia</taxon>
        <taxon>Thermodesulfovibrionales</taxon>
        <taxon>Candidatus Magnetobacteriaceae</taxon>
        <taxon>Candidatus Magnetobacterium</taxon>
    </lineage>
</organism>
<dbReference type="Proteomes" id="UP001196980">
    <property type="component" value="Unassembled WGS sequence"/>
</dbReference>
<keyword evidence="2" id="KW-1185">Reference proteome</keyword>
<evidence type="ECO:0000313" key="2">
    <source>
        <dbReference type="Proteomes" id="UP001196980"/>
    </source>
</evidence>
<accession>A0ABS6RYM6</accession>
<reference evidence="1 2" key="1">
    <citation type="journal article" date="2020" name="J Geophys Res Biogeosci">
        <title>Magnetotaxis as an Adaptation to Enable Bacterial Shuttling of Microbial Sulfur and Sulfur Cycling Across Aquatic Oxic#Anoxic Interfaces.</title>
        <authorList>
            <person name="Li J."/>
            <person name="Liu P."/>
            <person name="Wang J."/>
            <person name="Roberts A.P."/>
            <person name="Pan Y."/>
        </authorList>
    </citation>
    <scope>NUCLEOTIDE SEQUENCE [LARGE SCALE GENOMIC DNA]</scope>
    <source>
        <strain evidence="1 2">MYR-1_YQ</strain>
    </source>
</reference>
<name>A0ABS6RYM6_9BACT</name>
<dbReference type="RefSeq" id="WP_218251509.1">
    <property type="nucleotide sequence ID" value="NZ_JABXWD010000055.1"/>
</dbReference>
<dbReference type="EMBL" id="JABXWD010000055">
    <property type="protein sequence ID" value="MBV6340893.1"/>
    <property type="molecule type" value="Genomic_DNA"/>
</dbReference>
<comment type="caution">
    <text evidence="1">The sequence shown here is derived from an EMBL/GenBank/DDBJ whole genome shotgun (WGS) entry which is preliminary data.</text>
</comment>
<dbReference type="SUPFAM" id="SSF52402">
    <property type="entry name" value="Adenine nucleotide alpha hydrolases-like"/>
    <property type="match status" value="1"/>
</dbReference>
<sequence length="161" mass="18223">MKELSENLEKLFSAVTFAEEGEFDTAREFLKSNKKVLLALRGSNVDGQTLRYSMNICKRIGADLDILYIPVSETLTTIVDRFTAELKLEGIGCKVVRKEGVFKQEILDFTKVNRDVLFVIIESFDDVDAENSGREKGLSRSWLNLKCPLVVVKEDIVQTIN</sequence>
<protein>
    <recommendedName>
        <fullName evidence="3">Universal stress protein</fullName>
    </recommendedName>
</protein>